<dbReference type="EMBL" id="JAVDQK010000020">
    <property type="protein sequence ID" value="MDR6220955.1"/>
    <property type="molecule type" value="Genomic_DNA"/>
</dbReference>
<proteinExistence type="predicted"/>
<accession>A0AAE4BPE7</accession>
<dbReference type="SUPFAM" id="SSF48452">
    <property type="entry name" value="TPR-like"/>
    <property type="match status" value="1"/>
</dbReference>
<dbReference type="AlphaFoldDB" id="A0AAE4BPE7"/>
<sequence length="644" mass="69602">MSDSLRIPSSTHSPFLRALLEGEFEEGLRLHEAMPSTETRDDIWLALCLMHLGRRAEALGILLKLRAAGLEDAAPVAAIAYRFEGSLEMATELLADLDAWRLTSFGEAVAWRERSMLAFASGCLGEALAAAQRAWRIAVIDETASLFLPGFASALALVLSTLGQDHAASSYIRQALPLGSAAQRAPLLWTLAGCLARAGDFGAAQEALTQVQATPLSSQAQPLLSYHRGVLARLQGIPEEAVAAFSQSASLARQSGQLETEVYAAASLSAIAAEQGKVAEARVHLSRAHHRAVGARAEALCAFQEATLQASEDHTKAIDQLQSCARRLSQLGLRREVGEAWIVIADTYARQGEDGAALTALRSVAEARAALGANVTLATSVDARPALRRLLVSQAAQGHLGSLCTLWEDFQQLQRSRPAALALTTLGGYGLRLGELPVKLNVGMRRAVELLAYLLLRKEATLEQLQTYVFEQCAPQAARDYLHVARHGLTRAVPGLQLPFDRDRGVYRVTLTGRPLHWDVALVRAALQEGTPGGVTCAAELLVGPFLPWSAATWAAEERAELEWELQRVGVRVARDLQARGQPVKSERILRALLRVHPTELALHELLAQAVQASQGNVAANLEKKHSQLVLERELDVPVLTRLD</sequence>
<dbReference type="InterPro" id="IPR011990">
    <property type="entry name" value="TPR-like_helical_dom_sf"/>
</dbReference>
<reference evidence="1" key="1">
    <citation type="submission" date="2023-07" db="EMBL/GenBank/DDBJ databases">
        <title>Sorghum-associated microbial communities from plants grown in Nebraska, USA.</title>
        <authorList>
            <person name="Schachtman D."/>
        </authorList>
    </citation>
    <scope>NUCLEOTIDE SEQUENCE</scope>
    <source>
        <strain evidence="1">BE330</strain>
    </source>
</reference>
<dbReference type="Gene3D" id="1.25.40.10">
    <property type="entry name" value="Tetratricopeptide repeat domain"/>
    <property type="match status" value="2"/>
</dbReference>
<dbReference type="RefSeq" id="WP_309858361.1">
    <property type="nucleotide sequence ID" value="NZ_JAVDQJ010000019.1"/>
</dbReference>
<protein>
    <submittedName>
        <fullName evidence="1">Tetratricopeptide (TPR) repeat protein</fullName>
    </submittedName>
</protein>
<gene>
    <name evidence="1" type="ORF">J2Y00_004586</name>
</gene>
<evidence type="ECO:0000313" key="1">
    <source>
        <dbReference type="EMBL" id="MDR6220955.1"/>
    </source>
</evidence>
<organism evidence="1 2">
    <name type="scientific">Deinococcus soli</name>
    <name type="common">ex Cha et al. 2016</name>
    <dbReference type="NCBI Taxonomy" id="1309411"/>
    <lineage>
        <taxon>Bacteria</taxon>
        <taxon>Thermotogati</taxon>
        <taxon>Deinococcota</taxon>
        <taxon>Deinococci</taxon>
        <taxon>Deinococcales</taxon>
        <taxon>Deinococcaceae</taxon>
        <taxon>Deinococcus</taxon>
    </lineage>
</organism>
<dbReference type="Proteomes" id="UP001185331">
    <property type="component" value="Unassembled WGS sequence"/>
</dbReference>
<name>A0AAE4BPE7_9DEIO</name>
<evidence type="ECO:0000313" key="2">
    <source>
        <dbReference type="Proteomes" id="UP001185331"/>
    </source>
</evidence>
<comment type="caution">
    <text evidence="1">The sequence shown here is derived from an EMBL/GenBank/DDBJ whole genome shotgun (WGS) entry which is preliminary data.</text>
</comment>